<dbReference type="Proteomes" id="UP001596158">
    <property type="component" value="Unassembled WGS sequence"/>
</dbReference>
<dbReference type="CDD" id="cd01949">
    <property type="entry name" value="GGDEF"/>
    <property type="match status" value="1"/>
</dbReference>
<accession>A0ABW1RWI1</accession>
<keyword evidence="1" id="KW-0812">Transmembrane</keyword>
<dbReference type="SMART" id="SM00267">
    <property type="entry name" value="GGDEF"/>
    <property type="match status" value="1"/>
</dbReference>
<feature type="transmembrane region" description="Helical" evidence="1">
    <location>
        <begin position="40"/>
        <end position="64"/>
    </location>
</feature>
<reference evidence="4" key="1">
    <citation type="journal article" date="2019" name="Int. J. Syst. Evol. Microbiol.">
        <title>The Global Catalogue of Microorganisms (GCM) 10K type strain sequencing project: providing services to taxonomists for standard genome sequencing and annotation.</title>
        <authorList>
            <consortium name="The Broad Institute Genomics Platform"/>
            <consortium name="The Broad Institute Genome Sequencing Center for Infectious Disease"/>
            <person name="Wu L."/>
            <person name="Ma J."/>
        </authorList>
    </citation>
    <scope>NUCLEOTIDE SEQUENCE [LARGE SCALE GENOMIC DNA]</scope>
    <source>
        <strain evidence="4">CCM 8924</strain>
    </source>
</reference>
<feature type="transmembrane region" description="Helical" evidence="1">
    <location>
        <begin position="99"/>
        <end position="120"/>
    </location>
</feature>
<dbReference type="Pfam" id="PF00990">
    <property type="entry name" value="GGDEF"/>
    <property type="match status" value="1"/>
</dbReference>
<feature type="transmembrane region" description="Helical" evidence="1">
    <location>
        <begin position="70"/>
        <end position="87"/>
    </location>
</feature>
<dbReference type="NCBIfam" id="TIGR00254">
    <property type="entry name" value="GGDEF"/>
    <property type="match status" value="1"/>
</dbReference>
<dbReference type="PROSITE" id="PS50887">
    <property type="entry name" value="GGDEF"/>
    <property type="match status" value="1"/>
</dbReference>
<proteinExistence type="predicted"/>
<dbReference type="InterPro" id="IPR050469">
    <property type="entry name" value="Diguanylate_Cyclase"/>
</dbReference>
<dbReference type="GO" id="GO:0052621">
    <property type="term" value="F:diguanylate cyclase activity"/>
    <property type="evidence" value="ECO:0007669"/>
    <property type="project" value="UniProtKB-EC"/>
</dbReference>
<sequence>MTDIFDVLITQCNALFIILATVAIDFILRPWFATSKYSRFLMKTVMAFRILNPCLAMLIVTVTFLQRDTIFDKLTSISVGVAMFFYFSSLLRKKWFINLNNLLVMLIFLSCVYGNIPTASNGHEQFLLLISILGTYTLLIINYFRFDYEIMVVKWQLTSFKFIIIYSMGWWSIFLVDTNLTLKMYIGQVLLSIVYIIVIIFMDKGINKQLQIKLREIAQDFLTGIGDRTIFERELTKLFNNNDKTNNHLVLFDIDRFKQINDEYGHSMGDSALRIVSQTVIDELDVLQLDENFFRVGGEEFALLFSGLNKQKVIHTVSKIRDSINQLDLINTNDKPIKITLSIGIAKCSQTDQDKQTLYKRVDSYLYIAKNTDKNLINYEGENINE</sequence>
<dbReference type="RefSeq" id="WP_042492588.1">
    <property type="nucleotide sequence ID" value="NZ_BJDT01000006.1"/>
</dbReference>
<protein>
    <submittedName>
        <fullName evidence="3">Diguanylate cyclase domain-containing protein</fullName>
        <ecNumber evidence="3">2.7.7.65</ecNumber>
    </submittedName>
</protein>
<dbReference type="SUPFAM" id="SSF55073">
    <property type="entry name" value="Nucleotide cyclase"/>
    <property type="match status" value="1"/>
</dbReference>
<keyword evidence="1" id="KW-0472">Membrane</keyword>
<feature type="transmembrane region" description="Helical" evidence="1">
    <location>
        <begin position="158"/>
        <end position="176"/>
    </location>
</feature>
<keyword evidence="3" id="KW-0808">Transferase</keyword>
<keyword evidence="4" id="KW-1185">Reference proteome</keyword>
<organism evidence="3 4">
    <name type="scientific">Weissella sagaensis</name>
    <dbReference type="NCBI Taxonomy" id="2559928"/>
    <lineage>
        <taxon>Bacteria</taxon>
        <taxon>Bacillati</taxon>
        <taxon>Bacillota</taxon>
        <taxon>Bacilli</taxon>
        <taxon>Lactobacillales</taxon>
        <taxon>Lactobacillaceae</taxon>
        <taxon>Weissella</taxon>
    </lineage>
</organism>
<dbReference type="EC" id="2.7.7.65" evidence="3"/>
<feature type="transmembrane region" description="Helical" evidence="1">
    <location>
        <begin position="126"/>
        <end position="146"/>
    </location>
</feature>
<gene>
    <name evidence="3" type="ORF">ACFQGR_09080</name>
</gene>
<evidence type="ECO:0000256" key="1">
    <source>
        <dbReference type="SAM" id="Phobius"/>
    </source>
</evidence>
<dbReference type="InterPro" id="IPR000160">
    <property type="entry name" value="GGDEF_dom"/>
</dbReference>
<name>A0ABW1RWI1_9LACO</name>
<feature type="transmembrane region" description="Helical" evidence="1">
    <location>
        <begin position="182"/>
        <end position="202"/>
    </location>
</feature>
<feature type="transmembrane region" description="Helical" evidence="1">
    <location>
        <begin position="6"/>
        <end position="28"/>
    </location>
</feature>
<dbReference type="PANTHER" id="PTHR45138:SF9">
    <property type="entry name" value="DIGUANYLATE CYCLASE DGCM-RELATED"/>
    <property type="match status" value="1"/>
</dbReference>
<keyword evidence="1" id="KW-1133">Transmembrane helix</keyword>
<dbReference type="Gene3D" id="3.30.70.270">
    <property type="match status" value="1"/>
</dbReference>
<evidence type="ECO:0000259" key="2">
    <source>
        <dbReference type="PROSITE" id="PS50887"/>
    </source>
</evidence>
<keyword evidence="3" id="KW-0548">Nucleotidyltransferase</keyword>
<dbReference type="EMBL" id="JBHSSG010000014">
    <property type="protein sequence ID" value="MFC6179522.1"/>
    <property type="molecule type" value="Genomic_DNA"/>
</dbReference>
<comment type="caution">
    <text evidence="3">The sequence shown here is derived from an EMBL/GenBank/DDBJ whole genome shotgun (WGS) entry which is preliminary data.</text>
</comment>
<evidence type="ECO:0000313" key="3">
    <source>
        <dbReference type="EMBL" id="MFC6179522.1"/>
    </source>
</evidence>
<evidence type="ECO:0000313" key="4">
    <source>
        <dbReference type="Proteomes" id="UP001596158"/>
    </source>
</evidence>
<dbReference type="PANTHER" id="PTHR45138">
    <property type="entry name" value="REGULATORY COMPONENTS OF SENSORY TRANSDUCTION SYSTEM"/>
    <property type="match status" value="1"/>
</dbReference>
<feature type="domain" description="GGDEF" evidence="2">
    <location>
        <begin position="245"/>
        <end position="382"/>
    </location>
</feature>
<dbReference type="InterPro" id="IPR043128">
    <property type="entry name" value="Rev_trsase/Diguanyl_cyclase"/>
</dbReference>
<dbReference type="InterPro" id="IPR029787">
    <property type="entry name" value="Nucleotide_cyclase"/>
</dbReference>